<reference evidence="3" key="1">
    <citation type="submission" date="2022-07" db="EMBL/GenBank/DDBJ databases">
        <title>Sphingomonas sp. nov., a novel bacterium isolated from the north slope of the Mount Everest.</title>
        <authorList>
            <person name="Cui X."/>
            <person name="Liu Y."/>
        </authorList>
    </citation>
    <scope>NUCLEOTIDE SEQUENCE</scope>
    <source>
        <strain evidence="3">S5-59</strain>
    </source>
</reference>
<evidence type="ECO:0000256" key="1">
    <source>
        <dbReference type="SAM" id="SignalP"/>
    </source>
</evidence>
<dbReference type="InterPro" id="IPR036415">
    <property type="entry name" value="Lamin_tail_dom_sf"/>
</dbReference>
<dbReference type="Pfam" id="PF09206">
    <property type="entry name" value="ArabFuran-catal"/>
    <property type="match status" value="1"/>
</dbReference>
<name>A0ABY5L6Y3_9SPHN</name>
<dbReference type="SUPFAM" id="SSF49899">
    <property type="entry name" value="Concanavalin A-like lectins/glucanases"/>
    <property type="match status" value="1"/>
</dbReference>
<proteinExistence type="predicted"/>
<dbReference type="PROSITE" id="PS51841">
    <property type="entry name" value="LTD"/>
    <property type="match status" value="1"/>
</dbReference>
<dbReference type="Proteomes" id="UP001058533">
    <property type="component" value="Chromosome"/>
</dbReference>
<dbReference type="InterPro" id="IPR013320">
    <property type="entry name" value="ConA-like_dom_sf"/>
</dbReference>
<dbReference type="Gene3D" id="2.60.40.1260">
    <property type="entry name" value="Lamin Tail domain"/>
    <property type="match status" value="1"/>
</dbReference>
<dbReference type="Gene3D" id="2.60.120.200">
    <property type="match status" value="1"/>
</dbReference>
<dbReference type="PANTHER" id="PTHR39447:SF2">
    <property type="entry name" value="ALPHA-L-ARABINOFURANOSIDASE B"/>
    <property type="match status" value="1"/>
</dbReference>
<feature type="signal peptide" evidence="1">
    <location>
        <begin position="1"/>
        <end position="21"/>
    </location>
</feature>
<dbReference type="EMBL" id="CP101740">
    <property type="protein sequence ID" value="UUL81495.1"/>
    <property type="molecule type" value="Genomic_DNA"/>
</dbReference>
<feature type="chain" id="PRO_5045504246" evidence="1">
    <location>
        <begin position="22"/>
        <end position="1039"/>
    </location>
</feature>
<keyword evidence="1" id="KW-0732">Signal</keyword>
<dbReference type="SUPFAM" id="SSF74853">
    <property type="entry name" value="Lamin A/C globular tail domain"/>
    <property type="match status" value="1"/>
</dbReference>
<evidence type="ECO:0000313" key="3">
    <source>
        <dbReference type="EMBL" id="UUL81495.1"/>
    </source>
</evidence>
<evidence type="ECO:0000259" key="2">
    <source>
        <dbReference type="PROSITE" id="PS51841"/>
    </source>
</evidence>
<dbReference type="Pfam" id="PF00932">
    <property type="entry name" value="LTD"/>
    <property type="match status" value="1"/>
</dbReference>
<dbReference type="InterPro" id="IPR018905">
    <property type="entry name" value="A-galactase_NEW3"/>
</dbReference>
<keyword evidence="4" id="KW-1185">Reference proteome</keyword>
<feature type="domain" description="LTD" evidence="2">
    <location>
        <begin position="448"/>
        <end position="573"/>
    </location>
</feature>
<dbReference type="InterPro" id="IPR015289">
    <property type="entry name" value="A-L-arabinofuranosidase_B_cat"/>
</dbReference>
<dbReference type="InterPro" id="IPR001322">
    <property type="entry name" value="Lamin_tail_dom"/>
</dbReference>
<protein>
    <submittedName>
        <fullName evidence="3">NEW3 domain-containing protein</fullName>
    </submittedName>
</protein>
<organism evidence="3 4">
    <name type="scientific">Sphingomonas qomolangmaensis</name>
    <dbReference type="NCBI Taxonomy" id="2918765"/>
    <lineage>
        <taxon>Bacteria</taxon>
        <taxon>Pseudomonadati</taxon>
        <taxon>Pseudomonadota</taxon>
        <taxon>Alphaproteobacteria</taxon>
        <taxon>Sphingomonadales</taxon>
        <taxon>Sphingomonadaceae</taxon>
        <taxon>Sphingomonas</taxon>
    </lineage>
</organism>
<dbReference type="PANTHER" id="PTHR39447">
    <property type="entry name" value="ALPHA-L-ARABINOFURANOSIDASE B"/>
    <property type="match status" value="1"/>
</dbReference>
<dbReference type="Pfam" id="PF10633">
    <property type="entry name" value="NPCBM_assoc"/>
    <property type="match status" value="1"/>
</dbReference>
<evidence type="ECO:0000313" key="4">
    <source>
        <dbReference type="Proteomes" id="UP001058533"/>
    </source>
</evidence>
<accession>A0ABY5L6Y3</accession>
<dbReference type="RefSeq" id="WP_256505177.1">
    <property type="nucleotide sequence ID" value="NZ_CP101740.1"/>
</dbReference>
<dbReference type="InterPro" id="IPR038964">
    <property type="entry name" value="ABFB"/>
</dbReference>
<sequence>MLETSALAIALALASSGPATTAPARPVADLPQGPCDLYNAAGTPCVSAHSTTRVLLSRYAGPLYQVMRRSDDTLLDIGVLPDGYADAAAQDRFCAGTLCVITKLYDQSGKGNDLYQAPPGPKYPGPANGAFNALPIADMAPITIGGGRKAYGVYVMPGMGFRNNKARDLPIDDEAGGIHVVVAGDHYSNGCCFNYGNASTNGLAVGTGTMESVYFGTSSGWGSGSGKGPWIMSDMEAGLFSGYDAGVNAANPSIDWRFVTGVFGGGGRNFWKLRGGDAQRGALSTFYEGVRPGSRENKDYFPMRKKGAIQMGNGGDNGNGSAGTFYEGVMTAGHPSDAVTDAVQANVVAARYDLQRLTQTRLTSFRPGGGATLTATFRNTAAEPAADVALGVALPSGWTARPTTPASFARVAPGASVQTTFEITSPATSSAGFLTAKADWRGAAGRQADTSLQRVRSAQPVKLNEVRFATGGNATNQFVELYNASDRAVDISNWQLTNTRTFFASEPLATIPAGTRLAAGKHYLLGLAPSGLVAPAAAGARSINVRSTEGFATGQQIAIAGETRRIASVGTAATVPTTIFIPVSTGPWLTVPAGSTTLPVADATGFAVGDKMSIDAGGNPEVVTVTRVGTAATQTTLAVAVKQGATTLKLADVSNLSVGDTLSLSTGQRLEWVKVAAIGSPGADGTGVTLTAPLKFDNMEGVDVAGPGTGIGFSPATRHAHKSGDAVQALGSGIALDRPLGRAHPRGAPIANPQVQTAGYRGPAPQQWFGGDLSIRGGAISLTDPSGKILVDAIVYGSQQSNSSASGAVTMPEIATLEGDQHQGGCIAVIPGAGSGPSAPATALAASAPGAPDRSVGRFPDGADTDSLCNDFVVQPATTAPQGAAAGAKAIGVASVAGFVPGQAITIGAEGAQEAGVIANVGTSGATVVRTAVEQGGTAIDIADGAGFGAGQAITISQGADAEEAVVKARQNGRDGSRITLTAPLARAYAVGTRVSGSGITLRTPLQRAHAAGAAVRAELPTPGAANAYTREGPGTARR</sequence>
<gene>
    <name evidence="3" type="ORF">NMP03_09750</name>
</gene>